<dbReference type="Proteomes" id="UP001055811">
    <property type="component" value="Linkage Group LG04"/>
</dbReference>
<name>A0ACB9DT71_CICIN</name>
<sequence length="77" mass="9159">MELQRKVDRIWKKILVLNAVHESGRRRLTMREDSKVFYLTMREDCYRYLADLKTGSERIEAAENTLSAYKTTQARGF</sequence>
<gene>
    <name evidence="1" type="ORF">L2E82_20497</name>
</gene>
<protein>
    <submittedName>
        <fullName evidence="1">Uncharacterized protein</fullName>
    </submittedName>
</protein>
<comment type="caution">
    <text evidence="1">The sequence shown here is derived from an EMBL/GenBank/DDBJ whole genome shotgun (WGS) entry which is preliminary data.</text>
</comment>
<proteinExistence type="predicted"/>
<reference evidence="2" key="1">
    <citation type="journal article" date="2022" name="Mol. Ecol. Resour.">
        <title>The genomes of chicory, endive, great burdock and yacon provide insights into Asteraceae palaeo-polyploidization history and plant inulin production.</title>
        <authorList>
            <person name="Fan W."/>
            <person name="Wang S."/>
            <person name="Wang H."/>
            <person name="Wang A."/>
            <person name="Jiang F."/>
            <person name="Liu H."/>
            <person name="Zhao H."/>
            <person name="Xu D."/>
            <person name="Zhang Y."/>
        </authorList>
    </citation>
    <scope>NUCLEOTIDE SEQUENCE [LARGE SCALE GENOMIC DNA]</scope>
    <source>
        <strain evidence="2">cv. Punajuju</strain>
    </source>
</reference>
<reference evidence="1 2" key="2">
    <citation type="journal article" date="2022" name="Mol. Ecol. Resour.">
        <title>The genomes of chicory, endive, great burdock and yacon provide insights into Asteraceae paleo-polyploidization history and plant inulin production.</title>
        <authorList>
            <person name="Fan W."/>
            <person name="Wang S."/>
            <person name="Wang H."/>
            <person name="Wang A."/>
            <person name="Jiang F."/>
            <person name="Liu H."/>
            <person name="Zhao H."/>
            <person name="Xu D."/>
            <person name="Zhang Y."/>
        </authorList>
    </citation>
    <scope>NUCLEOTIDE SEQUENCE [LARGE SCALE GENOMIC DNA]</scope>
    <source>
        <strain evidence="2">cv. Punajuju</strain>
        <tissue evidence="1">Leaves</tissue>
    </source>
</reference>
<accession>A0ACB9DT71</accession>
<dbReference type="EMBL" id="CM042012">
    <property type="protein sequence ID" value="KAI3749879.1"/>
    <property type="molecule type" value="Genomic_DNA"/>
</dbReference>
<organism evidence="1 2">
    <name type="scientific">Cichorium intybus</name>
    <name type="common">Chicory</name>
    <dbReference type="NCBI Taxonomy" id="13427"/>
    <lineage>
        <taxon>Eukaryota</taxon>
        <taxon>Viridiplantae</taxon>
        <taxon>Streptophyta</taxon>
        <taxon>Embryophyta</taxon>
        <taxon>Tracheophyta</taxon>
        <taxon>Spermatophyta</taxon>
        <taxon>Magnoliopsida</taxon>
        <taxon>eudicotyledons</taxon>
        <taxon>Gunneridae</taxon>
        <taxon>Pentapetalae</taxon>
        <taxon>asterids</taxon>
        <taxon>campanulids</taxon>
        <taxon>Asterales</taxon>
        <taxon>Asteraceae</taxon>
        <taxon>Cichorioideae</taxon>
        <taxon>Cichorieae</taxon>
        <taxon>Cichoriinae</taxon>
        <taxon>Cichorium</taxon>
    </lineage>
</organism>
<evidence type="ECO:0000313" key="2">
    <source>
        <dbReference type="Proteomes" id="UP001055811"/>
    </source>
</evidence>
<evidence type="ECO:0000313" key="1">
    <source>
        <dbReference type="EMBL" id="KAI3749879.1"/>
    </source>
</evidence>
<keyword evidence="2" id="KW-1185">Reference proteome</keyword>